<feature type="region of interest" description="Disordered" evidence="1">
    <location>
        <begin position="1231"/>
        <end position="1251"/>
    </location>
</feature>
<evidence type="ECO:0000256" key="1">
    <source>
        <dbReference type="SAM" id="MobiDB-lite"/>
    </source>
</evidence>
<feature type="compositionally biased region" description="Basic and acidic residues" evidence="1">
    <location>
        <begin position="1298"/>
        <end position="1307"/>
    </location>
</feature>
<proteinExistence type="predicted"/>
<feature type="region of interest" description="Disordered" evidence="1">
    <location>
        <begin position="1288"/>
        <end position="1307"/>
    </location>
</feature>
<sequence>MALLNDIEEYIRKKNNKAHNSVKKRFFQKIHMLMRENRLTVYNLTDALENIFKEGEQNDLFWSKSAGGPSPYSQAGILMKRVYGALGVHINDITMGGIITKGLSKYRKGLLEYPYHRWQKHPFVKNATVTLDHNLKGLLSFQENDYHNKNLAECLKHGFETDPLILTEKRLLLLYQQVPRYFSQVIYDLYQLSLEEENADFFIHNLGIIARQYPELAKPIGEAHPQIATHLVCNNPQFFFELSQAMQKNVYLQLKEENHFVLTQINLVIPLNRPETTDEIKEAIVEDFYRNRQDRRQTRRLLANFQTPSALNTIDKYLSDKKRSDYKKEFFLQLGRAIQKEGLTTELLKRHFLKADQNKLFKKWSGVHNSSAMHLLVELYKLANFVEPEEQLDSRDVLAHLSREGNSALSDFNGRQRKHLASIVKETLTHPGKAKTSLLEHVIATKAHTYHSYNHFVQKTQADTQKIREAQFQTYLIEKALTKAEAMVHNGRQADLIFDPQGHLLIPVTLTPADHIALQQLFYPLGYEEVFDLEKELGRAYTSTIFCNLDISGLNTNLYPDFKSQFKQRMGGVSLNGVLDRYFTSGERNSIIALQEELMMHVTLSLRALEKTIHSKLLSEQQLDELMIKINRKVLKKFADILREIKNDQNEIDFVELNQRLERARHELIPECREFLMDEIESASNNFTALDHQIRQRLKQEAFKNTTASEWDYLRTDSSGRSVSYISATKEASENKQLGRDRQAVQLVIRNHYEPLTNTVSTHNEGNIEAQVPSIAHNPSTHLRSVLDVERKLQYDVELLQKKNGHRQAPIIYNLLTSLHGKTYDLNDGQRKSAARILKGAHLFNFQQIQKGETEALVYVQNIPVDQHTNELSYDASDDATSEAALMTDMALLATLNQHSAALPPAARQSISSSLTTAHHHYLNFLPKVHHHYYGHHGNRYFKDSKEGQKVMDDLRRKKIEWGKADAMIPSDNLQSLAAQALFKMMANNHHQKKHFGLLAQSLSIFLEEMSLSGSKKADGLYQNVAGRVGLLKSICHEPRAQLSAEKLEVIEALEAFVAGADSVDKLNRALDKAYKQYNLHGAEAVITENDQGGPSNIKAKAFKSGFNRRIRFLDEKAPLSKAFRIALIQFLHNPDNATHQQALRAAAFNIYNDAIRACGPIPEKYMTHIQRLVKPAVKGIQISPALGERLQDFTASIPDLETHETVAFSVLSLAYNLYLKNNLLEIENNPISEAENEPEEHQAVSDELEEKEVDYDLLEEASANNSLMEEEPHESCIKKTCSMKETVKGLKGQSQEDQEKKLSISK</sequence>
<gene>
    <name evidence="2" type="ORF">E3983_03375</name>
</gene>
<name>A0AAX1EEH9_9GAMM</name>
<reference evidence="2 3" key="1">
    <citation type="submission" date="2019-03" db="EMBL/GenBank/DDBJ databases">
        <title>Diverse conjugative elements silence natural transformation in Legionella species.</title>
        <authorList>
            <person name="Durieux I."/>
            <person name="Ginevra C."/>
            <person name="Attaiech L."/>
            <person name="Picq K."/>
            <person name="Juan P.A."/>
            <person name="Jarraud S."/>
            <person name="Charpentier X."/>
        </authorList>
    </citation>
    <scope>NUCLEOTIDE SEQUENCE [LARGE SCALE GENOMIC DNA]</scope>
    <source>
        <strain evidence="2 3">HL-0427-4011</strain>
    </source>
</reference>
<evidence type="ECO:0000313" key="2">
    <source>
        <dbReference type="EMBL" id="QBR83488.1"/>
    </source>
</evidence>
<protein>
    <recommendedName>
        <fullName evidence="4">SidE PDE domain-containing protein</fullName>
    </recommendedName>
</protein>
<organism evidence="2 3">
    <name type="scientific">Legionella israelensis</name>
    <dbReference type="NCBI Taxonomy" id="454"/>
    <lineage>
        <taxon>Bacteria</taxon>
        <taxon>Pseudomonadati</taxon>
        <taxon>Pseudomonadota</taxon>
        <taxon>Gammaproteobacteria</taxon>
        <taxon>Legionellales</taxon>
        <taxon>Legionellaceae</taxon>
        <taxon>Legionella</taxon>
    </lineage>
</organism>
<dbReference type="Proteomes" id="UP000295517">
    <property type="component" value="Chromosome"/>
</dbReference>
<evidence type="ECO:0000313" key="3">
    <source>
        <dbReference type="Proteomes" id="UP000295517"/>
    </source>
</evidence>
<dbReference type="EMBL" id="CP038254">
    <property type="protein sequence ID" value="QBR83488.1"/>
    <property type="molecule type" value="Genomic_DNA"/>
</dbReference>
<dbReference type="RefSeq" id="WP_135059873.1">
    <property type="nucleotide sequence ID" value="NZ_CP038254.1"/>
</dbReference>
<accession>A0AAX1EEH9</accession>
<evidence type="ECO:0008006" key="4">
    <source>
        <dbReference type="Google" id="ProtNLM"/>
    </source>
</evidence>